<organism evidence="1">
    <name type="scientific">Arundo donax</name>
    <name type="common">Giant reed</name>
    <name type="synonym">Donax arundinaceus</name>
    <dbReference type="NCBI Taxonomy" id="35708"/>
    <lineage>
        <taxon>Eukaryota</taxon>
        <taxon>Viridiplantae</taxon>
        <taxon>Streptophyta</taxon>
        <taxon>Embryophyta</taxon>
        <taxon>Tracheophyta</taxon>
        <taxon>Spermatophyta</taxon>
        <taxon>Magnoliopsida</taxon>
        <taxon>Liliopsida</taxon>
        <taxon>Poales</taxon>
        <taxon>Poaceae</taxon>
        <taxon>PACMAD clade</taxon>
        <taxon>Arundinoideae</taxon>
        <taxon>Arundineae</taxon>
        <taxon>Arundo</taxon>
    </lineage>
</organism>
<reference evidence="1" key="2">
    <citation type="journal article" date="2015" name="Data Brief">
        <title>Shoot transcriptome of the giant reed, Arundo donax.</title>
        <authorList>
            <person name="Barrero R.A."/>
            <person name="Guerrero F.D."/>
            <person name="Moolhuijzen P."/>
            <person name="Goolsby J.A."/>
            <person name="Tidwell J."/>
            <person name="Bellgard S.E."/>
            <person name="Bellgard M.I."/>
        </authorList>
    </citation>
    <scope>NUCLEOTIDE SEQUENCE</scope>
    <source>
        <tissue evidence="1">Shoot tissue taken approximately 20 cm above the soil surface</tissue>
    </source>
</reference>
<protein>
    <submittedName>
        <fullName evidence="1">Uncharacterized protein</fullName>
    </submittedName>
</protein>
<reference evidence="1" key="1">
    <citation type="submission" date="2014-09" db="EMBL/GenBank/DDBJ databases">
        <authorList>
            <person name="Magalhaes I.L.F."/>
            <person name="Oliveira U."/>
            <person name="Santos F.R."/>
            <person name="Vidigal T.H.D.A."/>
            <person name="Brescovit A.D."/>
            <person name="Santos A.J."/>
        </authorList>
    </citation>
    <scope>NUCLEOTIDE SEQUENCE</scope>
    <source>
        <tissue evidence="1">Shoot tissue taken approximately 20 cm above the soil surface</tissue>
    </source>
</reference>
<name>A0A0A9FGI6_ARUDO</name>
<dbReference type="EMBL" id="GBRH01186439">
    <property type="protein sequence ID" value="JAE11457.1"/>
    <property type="molecule type" value="Transcribed_RNA"/>
</dbReference>
<sequence length="57" mass="6169">MARTRLYTSGMGLYWSLKNMLRKSCSAKGVGGVTRRVSSRTLAVAMLGSCTNMPALK</sequence>
<accession>A0A0A9FGI6</accession>
<dbReference type="AlphaFoldDB" id="A0A0A9FGI6"/>
<proteinExistence type="predicted"/>
<evidence type="ECO:0000313" key="1">
    <source>
        <dbReference type="EMBL" id="JAE11457.1"/>
    </source>
</evidence>